<feature type="region of interest" description="Disordered" evidence="2">
    <location>
        <begin position="165"/>
        <end position="243"/>
    </location>
</feature>
<evidence type="ECO:0000256" key="2">
    <source>
        <dbReference type="SAM" id="MobiDB-lite"/>
    </source>
</evidence>
<feature type="compositionally biased region" description="Basic and acidic residues" evidence="2">
    <location>
        <begin position="178"/>
        <end position="243"/>
    </location>
</feature>
<keyword evidence="4" id="KW-1185">Reference proteome</keyword>
<comment type="similarity">
    <text evidence="1">Belongs to the CFAP97 family.</text>
</comment>
<organism evidence="3 4">
    <name type="scientific">Stentor coeruleus</name>
    <dbReference type="NCBI Taxonomy" id="5963"/>
    <lineage>
        <taxon>Eukaryota</taxon>
        <taxon>Sar</taxon>
        <taxon>Alveolata</taxon>
        <taxon>Ciliophora</taxon>
        <taxon>Postciliodesmatophora</taxon>
        <taxon>Heterotrichea</taxon>
        <taxon>Heterotrichida</taxon>
        <taxon>Stentoridae</taxon>
        <taxon>Stentor</taxon>
    </lineage>
</organism>
<reference evidence="3 4" key="1">
    <citation type="submission" date="2016-11" db="EMBL/GenBank/DDBJ databases">
        <title>The macronuclear genome of Stentor coeruleus: a giant cell with tiny introns.</title>
        <authorList>
            <person name="Slabodnick M."/>
            <person name="Ruby J.G."/>
            <person name="Reiff S.B."/>
            <person name="Swart E.C."/>
            <person name="Gosai S."/>
            <person name="Prabakaran S."/>
            <person name="Witkowska E."/>
            <person name="Larue G.E."/>
            <person name="Fisher S."/>
            <person name="Freeman R.M."/>
            <person name="Gunawardena J."/>
            <person name="Chu W."/>
            <person name="Stover N.A."/>
            <person name="Gregory B.D."/>
            <person name="Nowacki M."/>
            <person name="Derisi J."/>
            <person name="Roy S.W."/>
            <person name="Marshall W.F."/>
            <person name="Sood P."/>
        </authorList>
    </citation>
    <scope>NUCLEOTIDE SEQUENCE [LARGE SCALE GENOMIC DNA]</scope>
    <source>
        <strain evidence="3">WM001</strain>
    </source>
</reference>
<evidence type="ECO:0000256" key="1">
    <source>
        <dbReference type="ARBA" id="ARBA00008315"/>
    </source>
</evidence>
<dbReference type="AlphaFoldDB" id="A0A1R2BGG7"/>
<dbReference type="InterPro" id="IPR029488">
    <property type="entry name" value="Hmw/CFAP97"/>
</dbReference>
<comment type="caution">
    <text evidence="3">The sequence shown here is derived from an EMBL/GenBank/DDBJ whole genome shotgun (WGS) entry which is preliminary data.</text>
</comment>
<dbReference type="EMBL" id="MPUH01000665">
    <property type="protein sequence ID" value="OMJ75858.1"/>
    <property type="molecule type" value="Genomic_DNA"/>
</dbReference>
<proteinExistence type="inferred from homology"/>
<sequence>MIDGNDKWYLDYCNRIHKEKLKKIQKETGRRIDNTEPETYKIMKNKANPIANKGSASQYNIWLENKAILNKIAEINSKPGPLSKTSSFPGPGTLNLPSRLQTMKAIEAQNLHLLKKIQNKESFLSFKKMDKEYYELEKIKKLISKKNNYQTMSCKNHKKLPSLIYPEELQNKPSKQLVTERTEPVYDKPNKDLKRKSQENYNKEKSEDHDFNIKDKEPEEKHYEENSIEKNIENLKEETLIST</sequence>
<dbReference type="Proteomes" id="UP000187209">
    <property type="component" value="Unassembled WGS sequence"/>
</dbReference>
<evidence type="ECO:0000313" key="4">
    <source>
        <dbReference type="Proteomes" id="UP000187209"/>
    </source>
</evidence>
<evidence type="ECO:0000313" key="3">
    <source>
        <dbReference type="EMBL" id="OMJ75858.1"/>
    </source>
</evidence>
<accession>A0A1R2BGG7</accession>
<protein>
    <submittedName>
        <fullName evidence="3">Uncharacterized protein</fullName>
    </submittedName>
</protein>
<gene>
    <name evidence="3" type="ORF">SteCoe_24922</name>
</gene>
<name>A0A1R2BGG7_9CILI</name>
<dbReference type="Pfam" id="PF13879">
    <property type="entry name" value="Hmw_CFAP97"/>
    <property type="match status" value="1"/>
</dbReference>